<evidence type="ECO:0000256" key="6">
    <source>
        <dbReference type="ARBA" id="ARBA00022741"/>
    </source>
</evidence>
<keyword evidence="4" id="KW-0963">Cytoplasm</keyword>
<keyword evidence="5" id="KW-0493">Microtubule</keyword>
<dbReference type="AlphaFoldDB" id="A0A833Z4X9"/>
<evidence type="ECO:0000256" key="4">
    <source>
        <dbReference type="ARBA" id="ARBA00022490"/>
    </source>
</evidence>
<comment type="similarity">
    <text evidence="3">Belongs to the tubulin family.</text>
</comment>
<evidence type="ECO:0000256" key="8">
    <source>
        <dbReference type="ARBA" id="ARBA00023134"/>
    </source>
</evidence>
<dbReference type="InterPro" id="IPR036525">
    <property type="entry name" value="Tubulin/FtsZ_GTPase_sf"/>
</dbReference>
<evidence type="ECO:0000256" key="7">
    <source>
        <dbReference type="ARBA" id="ARBA00022801"/>
    </source>
</evidence>
<keyword evidence="9" id="KW-0206">Cytoskeleton</keyword>
<dbReference type="InterPro" id="IPR008280">
    <property type="entry name" value="Tub_FtsZ_C"/>
</dbReference>
<dbReference type="InterPro" id="IPR003008">
    <property type="entry name" value="Tubulin_FtsZ_GTPase"/>
</dbReference>
<evidence type="ECO:0000256" key="5">
    <source>
        <dbReference type="ARBA" id="ARBA00022701"/>
    </source>
</evidence>
<comment type="caution">
    <text evidence="12">The sequence shown here is derived from an EMBL/GenBank/DDBJ whole genome shotgun (WGS) entry which is preliminary data.</text>
</comment>
<reference evidence="12 13" key="1">
    <citation type="journal article" date="2020" name="Nature">
        <title>Six reference-quality genomes reveal evolution of bat adaptations.</title>
        <authorList>
            <person name="Jebb D."/>
            <person name="Huang Z."/>
            <person name="Pippel M."/>
            <person name="Hughes G.M."/>
            <person name="Lavrichenko K."/>
            <person name="Devanna P."/>
            <person name="Winkler S."/>
            <person name="Jermiin L.S."/>
            <person name="Skirmuntt E.C."/>
            <person name="Katzourakis A."/>
            <person name="Burkitt-Gray L."/>
            <person name="Ray D.A."/>
            <person name="Sullivan K.A.M."/>
            <person name="Roscito J.G."/>
            <person name="Kirilenko B.M."/>
            <person name="Davalos L.M."/>
            <person name="Corthals A.P."/>
            <person name="Power M.L."/>
            <person name="Jones G."/>
            <person name="Ransome R.D."/>
            <person name="Dechmann D.K.N."/>
            <person name="Locatelli A.G."/>
            <person name="Puechmaille S.J."/>
            <person name="Fedrigo O."/>
            <person name="Jarvis E.D."/>
            <person name="Hiller M."/>
            <person name="Vernes S.C."/>
            <person name="Myers E.W."/>
            <person name="Teeling E.C."/>
        </authorList>
    </citation>
    <scope>NUCLEOTIDE SEQUENCE [LARGE SCALE GENOMIC DNA]</scope>
    <source>
        <strain evidence="12">Bat1K_MPI-CBG_1</strain>
    </source>
</reference>
<comment type="subcellular location">
    <subcellularLocation>
        <location evidence="2">Cytoplasm</location>
        <location evidence="2">Cytoskeleton</location>
    </subcellularLocation>
</comment>
<evidence type="ECO:0000256" key="3">
    <source>
        <dbReference type="ARBA" id="ARBA00009636"/>
    </source>
</evidence>
<accession>A0A833Z4X9</accession>
<dbReference type="PRINTS" id="PR01161">
    <property type="entry name" value="TUBULIN"/>
</dbReference>
<dbReference type="Pfam" id="PF00091">
    <property type="entry name" value="Tubulin"/>
    <property type="match status" value="1"/>
</dbReference>
<keyword evidence="8" id="KW-0342">GTP-binding</keyword>
<gene>
    <name evidence="12" type="ORF">HJG60_008577</name>
</gene>
<keyword evidence="7" id="KW-0378">Hydrolase</keyword>
<dbReference type="SUPFAM" id="SSF55307">
    <property type="entry name" value="Tubulin C-terminal domain-like"/>
    <property type="match status" value="1"/>
</dbReference>
<dbReference type="GO" id="GO:0005200">
    <property type="term" value="F:structural constituent of cytoskeleton"/>
    <property type="evidence" value="ECO:0007669"/>
    <property type="project" value="InterPro"/>
</dbReference>
<evidence type="ECO:0000256" key="2">
    <source>
        <dbReference type="ARBA" id="ARBA00004245"/>
    </source>
</evidence>
<sequence>MPSDKTIAEGWGDDSFNTPFSETGAGKHVPRAVFIGLEAAVIDKVCTDTYCQLVHPEQFITGKEGVAGNYVHRHYTIGKEITDLVLDQIQKLTDQATGQIVPSIITAALRFVGALNIDLTKFQTNLVSYAHICFHQVTYAPATSADKAFPEQLL</sequence>
<dbReference type="GO" id="GO:0005874">
    <property type="term" value="C:microtubule"/>
    <property type="evidence" value="ECO:0007669"/>
    <property type="project" value="UniProtKB-KW"/>
</dbReference>
<proteinExistence type="inferred from homology"/>
<dbReference type="PANTHER" id="PTHR11588">
    <property type="entry name" value="TUBULIN"/>
    <property type="match status" value="1"/>
</dbReference>
<keyword evidence="6" id="KW-0547">Nucleotide-binding</keyword>
<comment type="catalytic activity">
    <reaction evidence="10">
        <text>GTP + H2O = GDP + phosphate + H(+)</text>
        <dbReference type="Rhea" id="RHEA:19669"/>
        <dbReference type="ChEBI" id="CHEBI:15377"/>
        <dbReference type="ChEBI" id="CHEBI:15378"/>
        <dbReference type="ChEBI" id="CHEBI:37565"/>
        <dbReference type="ChEBI" id="CHEBI:43474"/>
        <dbReference type="ChEBI" id="CHEBI:58189"/>
    </reaction>
    <physiologicalReaction direction="left-to-right" evidence="10">
        <dbReference type="Rhea" id="RHEA:19670"/>
    </physiologicalReaction>
</comment>
<feature type="domain" description="Tubulin/FtsZ GTPase" evidence="11">
    <location>
        <begin position="15"/>
        <end position="98"/>
    </location>
</feature>
<dbReference type="InterPro" id="IPR002452">
    <property type="entry name" value="Alpha_tubulin"/>
</dbReference>
<evidence type="ECO:0000256" key="1">
    <source>
        <dbReference type="ARBA" id="ARBA00001946"/>
    </source>
</evidence>
<evidence type="ECO:0000313" key="12">
    <source>
        <dbReference type="EMBL" id="KAF6084301.1"/>
    </source>
</evidence>
<organism evidence="12 13">
    <name type="scientific">Phyllostomus discolor</name>
    <name type="common">pale spear-nosed bat</name>
    <dbReference type="NCBI Taxonomy" id="89673"/>
    <lineage>
        <taxon>Eukaryota</taxon>
        <taxon>Metazoa</taxon>
        <taxon>Chordata</taxon>
        <taxon>Craniata</taxon>
        <taxon>Vertebrata</taxon>
        <taxon>Euteleostomi</taxon>
        <taxon>Mammalia</taxon>
        <taxon>Eutheria</taxon>
        <taxon>Laurasiatheria</taxon>
        <taxon>Chiroptera</taxon>
        <taxon>Yangochiroptera</taxon>
        <taxon>Phyllostomidae</taxon>
        <taxon>Phyllostominae</taxon>
        <taxon>Phyllostomus</taxon>
    </lineage>
</organism>
<protein>
    <recommendedName>
        <fullName evidence="11">Tubulin/FtsZ GTPase domain-containing protein</fullName>
    </recommendedName>
</protein>
<evidence type="ECO:0000256" key="9">
    <source>
        <dbReference type="ARBA" id="ARBA00023212"/>
    </source>
</evidence>
<dbReference type="PRINTS" id="PR01162">
    <property type="entry name" value="ALPHATUBULIN"/>
</dbReference>
<dbReference type="GO" id="GO:0007017">
    <property type="term" value="P:microtubule-based process"/>
    <property type="evidence" value="ECO:0007669"/>
    <property type="project" value="InterPro"/>
</dbReference>
<dbReference type="GO" id="GO:0005525">
    <property type="term" value="F:GTP binding"/>
    <property type="evidence" value="ECO:0007669"/>
    <property type="project" value="UniProtKB-KW"/>
</dbReference>
<evidence type="ECO:0000259" key="11">
    <source>
        <dbReference type="Pfam" id="PF00091"/>
    </source>
</evidence>
<evidence type="ECO:0000256" key="10">
    <source>
        <dbReference type="ARBA" id="ARBA00049117"/>
    </source>
</evidence>
<dbReference type="Proteomes" id="UP000664940">
    <property type="component" value="Unassembled WGS sequence"/>
</dbReference>
<dbReference type="GO" id="GO:0016787">
    <property type="term" value="F:hydrolase activity"/>
    <property type="evidence" value="ECO:0007669"/>
    <property type="project" value="UniProtKB-KW"/>
</dbReference>
<evidence type="ECO:0000313" key="13">
    <source>
        <dbReference type="Proteomes" id="UP000664940"/>
    </source>
</evidence>
<dbReference type="InterPro" id="IPR000217">
    <property type="entry name" value="Tubulin"/>
</dbReference>
<dbReference type="Gene3D" id="3.40.50.1440">
    <property type="entry name" value="Tubulin/FtsZ, GTPase domain"/>
    <property type="match status" value="2"/>
</dbReference>
<comment type="cofactor">
    <cofactor evidence="1">
        <name>Mg(2+)</name>
        <dbReference type="ChEBI" id="CHEBI:18420"/>
    </cofactor>
</comment>
<dbReference type="SUPFAM" id="SSF52490">
    <property type="entry name" value="Tubulin nucleotide-binding domain-like"/>
    <property type="match status" value="1"/>
</dbReference>
<dbReference type="EMBL" id="JABVXQ010000012">
    <property type="protein sequence ID" value="KAF6084301.1"/>
    <property type="molecule type" value="Genomic_DNA"/>
</dbReference>
<name>A0A833Z4X9_9CHIR</name>